<reference evidence="3" key="1">
    <citation type="submission" date="2017-08" db="EMBL/GenBank/DDBJ databases">
        <authorList>
            <person name="Polle J.E."/>
            <person name="Barry K."/>
            <person name="Cushman J."/>
            <person name="Schmutz J."/>
            <person name="Tran D."/>
            <person name="Hathwaick L.T."/>
            <person name="Yim W.C."/>
            <person name="Jenkins J."/>
            <person name="Mckie-Krisberg Z.M."/>
            <person name="Prochnik S."/>
            <person name="Lindquist E."/>
            <person name="Dockter R.B."/>
            <person name="Adam C."/>
            <person name="Molina H."/>
            <person name="Bunkerborg J."/>
            <person name="Jin E."/>
            <person name="Buchheim M."/>
            <person name="Magnuson J."/>
        </authorList>
    </citation>
    <scope>NUCLEOTIDE SEQUENCE</scope>
    <source>
        <strain evidence="3">CCAP 19/18</strain>
    </source>
</reference>
<proteinExistence type="predicted"/>
<evidence type="ECO:0000313" key="4">
    <source>
        <dbReference type="Proteomes" id="UP000815325"/>
    </source>
</evidence>
<dbReference type="Proteomes" id="UP000815325">
    <property type="component" value="Unassembled WGS sequence"/>
</dbReference>
<feature type="compositionally biased region" description="Low complexity" evidence="2">
    <location>
        <begin position="346"/>
        <end position="362"/>
    </location>
</feature>
<keyword evidence="1" id="KW-0175">Coiled coil</keyword>
<feature type="region of interest" description="Disordered" evidence="2">
    <location>
        <begin position="326"/>
        <end position="413"/>
    </location>
</feature>
<feature type="compositionally biased region" description="Basic and acidic residues" evidence="2">
    <location>
        <begin position="370"/>
        <end position="385"/>
    </location>
</feature>
<organism evidence="3 4">
    <name type="scientific">Dunaliella salina</name>
    <name type="common">Green alga</name>
    <name type="synonym">Protococcus salinus</name>
    <dbReference type="NCBI Taxonomy" id="3046"/>
    <lineage>
        <taxon>Eukaryota</taxon>
        <taxon>Viridiplantae</taxon>
        <taxon>Chlorophyta</taxon>
        <taxon>core chlorophytes</taxon>
        <taxon>Chlorophyceae</taxon>
        <taxon>CS clade</taxon>
        <taxon>Chlamydomonadales</taxon>
        <taxon>Dunaliellaceae</taxon>
        <taxon>Dunaliella</taxon>
    </lineage>
</organism>
<feature type="compositionally biased region" description="Polar residues" evidence="2">
    <location>
        <begin position="168"/>
        <end position="180"/>
    </location>
</feature>
<evidence type="ECO:0000256" key="1">
    <source>
        <dbReference type="SAM" id="Coils"/>
    </source>
</evidence>
<feature type="region of interest" description="Disordered" evidence="2">
    <location>
        <begin position="1"/>
        <end position="94"/>
    </location>
</feature>
<feature type="compositionally biased region" description="Basic and acidic residues" evidence="2">
    <location>
        <begin position="1"/>
        <end position="15"/>
    </location>
</feature>
<dbReference type="EMBL" id="MU069616">
    <property type="protein sequence ID" value="KAF5837424.1"/>
    <property type="molecule type" value="Genomic_DNA"/>
</dbReference>
<protein>
    <submittedName>
        <fullName evidence="3">Uncharacterized protein</fullName>
    </submittedName>
</protein>
<feature type="region of interest" description="Disordered" evidence="2">
    <location>
        <begin position="230"/>
        <end position="251"/>
    </location>
</feature>
<feature type="compositionally biased region" description="Polar residues" evidence="2">
    <location>
        <begin position="240"/>
        <end position="249"/>
    </location>
</feature>
<gene>
    <name evidence="3" type="ORF">DUNSADRAFT_4404</name>
</gene>
<feature type="region of interest" description="Disordered" evidence="2">
    <location>
        <begin position="144"/>
        <end position="180"/>
    </location>
</feature>
<feature type="compositionally biased region" description="Polar residues" evidence="2">
    <location>
        <begin position="65"/>
        <end position="74"/>
    </location>
</feature>
<feature type="coiled-coil region" evidence="1">
    <location>
        <begin position="439"/>
        <end position="466"/>
    </location>
</feature>
<evidence type="ECO:0000313" key="3">
    <source>
        <dbReference type="EMBL" id="KAF5837424.1"/>
    </source>
</evidence>
<name>A0ABQ7GS40_DUNSA</name>
<feature type="compositionally biased region" description="Low complexity" evidence="2">
    <location>
        <begin position="387"/>
        <end position="403"/>
    </location>
</feature>
<keyword evidence="4" id="KW-1185">Reference proteome</keyword>
<comment type="caution">
    <text evidence="3">The sequence shown here is derived from an EMBL/GenBank/DDBJ whole genome shotgun (WGS) entry which is preliminary data.</text>
</comment>
<evidence type="ECO:0000256" key="2">
    <source>
        <dbReference type="SAM" id="MobiDB-lite"/>
    </source>
</evidence>
<accession>A0ABQ7GS40</accession>
<feature type="region of interest" description="Disordered" evidence="2">
    <location>
        <begin position="578"/>
        <end position="610"/>
    </location>
</feature>
<sequence>MVPELRVRTFTREGGKPVQQQDFSVPASAPPPPPPPKRDPYQQFIDDDTTKRTTSVPLKFLQPAHGSSSSTSGVHPNLTAPRDVTSAPSKARPGHTLADAVLEQQAGLGVTAMDQDATALVWDSPQQRTSRMVLPGVVAPAEGGANGGVSASKGHSTVSGEHNIASEDPSTGGTSASKVHNTASEEHNAAGTAGLVDTQVVRRDRTEVVAGGLGCTVSADDVEGGGATGSLAADLGAGPPQSNLRQHTPGSAVDSCVSGRGAGLQQVAASQRVPGMGVPASSAQGQSRREIFHRQAKLAAQMQRMGMPPLLEWGSSRVKVGKAVAPGLHTNMGTGSDAHFPPHKISSQQVQQRQGNRVQRSRPMSGKLQQQKEEQEQQQEDERRAQHQQAQQARHAQQGQGLADYGNKGSPQAPVHAWRLEWEARKQRAALNGPAVQRARKMKAQMAKERAQREDLSNLAAEYEAAYQGMGRVEGEHFTALDGFSHTLLQSVHPHTPGTPHHKATAPSNEVEGGSRACLKPVGIDMHAWQQAHERLDAYKREQALKQKRNADQRKPAKQDARLERLAKLLAAVQKEGGTLGIDVPRQEPPGEEPERASGVEGSHQELGCRVSVGAREPGWLARYSLNG</sequence>